<dbReference type="GO" id="GO:0003678">
    <property type="term" value="F:DNA helicase activity"/>
    <property type="evidence" value="ECO:0007669"/>
    <property type="project" value="InterPro"/>
</dbReference>
<evidence type="ECO:0000313" key="3">
    <source>
        <dbReference type="Proteomes" id="UP000259040"/>
    </source>
</evidence>
<feature type="domain" description="SF4 helicase" evidence="1">
    <location>
        <begin position="148"/>
        <end position="406"/>
    </location>
</feature>
<accession>A0A345M7W4</accession>
<dbReference type="EMBL" id="MH576964">
    <property type="protein sequence ID" value="AXH66585.1"/>
    <property type="molecule type" value="Genomic_DNA"/>
</dbReference>
<keyword evidence="2" id="KW-0347">Helicase</keyword>
<evidence type="ECO:0000313" key="2">
    <source>
        <dbReference type="EMBL" id="AXH66585.1"/>
    </source>
</evidence>
<dbReference type="PROSITE" id="PS51199">
    <property type="entry name" value="SF4_HELICASE"/>
    <property type="match status" value="1"/>
</dbReference>
<dbReference type="GO" id="GO:0005524">
    <property type="term" value="F:ATP binding"/>
    <property type="evidence" value="ECO:0007669"/>
    <property type="project" value="InterPro"/>
</dbReference>
<dbReference type="InterPro" id="IPR027417">
    <property type="entry name" value="P-loop_NTPase"/>
</dbReference>
<dbReference type="GO" id="GO:0006260">
    <property type="term" value="P:DNA replication"/>
    <property type="evidence" value="ECO:0007669"/>
    <property type="project" value="InterPro"/>
</dbReference>
<organism evidence="2 3">
    <name type="scientific">Streptomyces phage Starbow</name>
    <dbReference type="NCBI Taxonomy" id="2283266"/>
    <lineage>
        <taxon>Viruses</taxon>
        <taxon>Duplodnaviria</taxon>
        <taxon>Heunggongvirae</taxon>
        <taxon>Uroviricota</taxon>
        <taxon>Caudoviricetes</taxon>
        <taxon>Stanwilliamsviridae</taxon>
        <taxon>Boydwoodruffvirinae</taxon>
        <taxon>Karimacvirus</taxon>
        <taxon>Karimacvirus karimac</taxon>
        <taxon>Streptomyces virus Karimac</taxon>
    </lineage>
</organism>
<gene>
    <name evidence="2" type="primary">76</name>
    <name evidence="2" type="ORF">SEA_STARBOW_76</name>
</gene>
<dbReference type="PANTHER" id="PTHR30153:SF2">
    <property type="entry name" value="REPLICATIVE DNA HELICASE"/>
    <property type="match status" value="1"/>
</dbReference>
<dbReference type="Pfam" id="PF03796">
    <property type="entry name" value="DnaB_C"/>
    <property type="match status" value="1"/>
</dbReference>
<dbReference type="Proteomes" id="UP000259040">
    <property type="component" value="Segment"/>
</dbReference>
<protein>
    <submittedName>
        <fullName evidence="2">DNA helicase</fullName>
    </submittedName>
</protein>
<proteinExistence type="predicted"/>
<keyword evidence="2" id="KW-0547">Nucleotide-binding</keyword>
<name>A0A345M7W4_9CAUD</name>
<dbReference type="SUPFAM" id="SSF52540">
    <property type="entry name" value="P-loop containing nucleoside triphosphate hydrolases"/>
    <property type="match status" value="1"/>
</dbReference>
<reference evidence="2 3" key="1">
    <citation type="submission" date="2018-07" db="EMBL/GenBank/DDBJ databases">
        <authorList>
            <person name="Boyd E.M."/>
            <person name="Barkley D.B."/>
            <person name="Naeem H."/>
            <person name="Vanhorne R."/>
            <person name="Nayek S."/>
            <person name="Layton S.R."/>
            <person name="Hughes L.E."/>
            <person name="Garlena R.A."/>
            <person name="Russell D.A."/>
            <person name="Pope W.H."/>
            <person name="Jacobs-Sera D."/>
            <person name="Hatfull G.F."/>
        </authorList>
    </citation>
    <scope>NUCLEOTIDE SEQUENCE [LARGE SCALE GENOMIC DNA]</scope>
</reference>
<dbReference type="PANTHER" id="PTHR30153">
    <property type="entry name" value="REPLICATIVE DNA HELICASE DNAB"/>
    <property type="match status" value="1"/>
</dbReference>
<evidence type="ECO:0000259" key="1">
    <source>
        <dbReference type="PROSITE" id="PS51199"/>
    </source>
</evidence>
<keyword evidence="2" id="KW-0067">ATP-binding</keyword>
<dbReference type="Gene3D" id="3.40.50.300">
    <property type="entry name" value="P-loop containing nucleotide triphosphate hydrolases"/>
    <property type="match status" value="1"/>
</dbReference>
<sequence>MPTTAEKLINSVCATKQIAPLMADNVDDLFGPFRDVWISMRQYYMQYKSIPDITVLTDKFKQLEAVQAEAEPAFYLEELKSEFLYSRMDEIMQKGMGALDKYAPAQVLDKLMQELGNLGRFTNNVRDLDITDYEQAERHLLTVKEKAAVTGAVGIKTNVKAIDAAYPTGMAGGHFIVAIGWPGRGKTWFTSYLAIQAWLQGYKPMIVSLEMSPENMRDRIYTMMASGLFSATDFARGQINIDNFREWGKKKLTDTPAFTIVSNEGIGDVTPNVVQGKIEQHRPDIVICDYHQLFTDNSKSANPTQRNMMLSKEFKRLAMTNNIPLIDITAATNNDGISGQDNPPMLSQVAWSKQIEYDADMAFAVHRDNDSGLIEVVSRKNRHGSDFGFYLEADLDRGIWKESYGV</sequence>
<dbReference type="InterPro" id="IPR007694">
    <property type="entry name" value="DNA_helicase_DnaB-like_C"/>
</dbReference>
<keyword evidence="2" id="KW-0378">Hydrolase</keyword>